<dbReference type="SUPFAM" id="SSF53756">
    <property type="entry name" value="UDP-Glycosyltransferase/glycogen phosphorylase"/>
    <property type="match status" value="1"/>
</dbReference>
<evidence type="ECO:0000313" key="5">
    <source>
        <dbReference type="Proteomes" id="UP000199315"/>
    </source>
</evidence>
<dbReference type="GO" id="GO:0016757">
    <property type="term" value="F:glycosyltransferase activity"/>
    <property type="evidence" value="ECO:0007669"/>
    <property type="project" value="InterPro"/>
</dbReference>
<proteinExistence type="predicted"/>
<dbReference type="Gene3D" id="3.40.50.2000">
    <property type="entry name" value="Glycogen Phosphorylase B"/>
    <property type="match status" value="2"/>
</dbReference>
<dbReference type="Pfam" id="PF00534">
    <property type="entry name" value="Glycos_transf_1"/>
    <property type="match status" value="1"/>
</dbReference>
<dbReference type="RefSeq" id="WP_091231312.1">
    <property type="nucleotide sequence ID" value="NZ_FMKA01000004.1"/>
</dbReference>
<name>A0A1D3TRC6_9FIRM</name>
<dbReference type="Pfam" id="PF13439">
    <property type="entry name" value="Glyco_transf_4"/>
    <property type="match status" value="1"/>
</dbReference>
<dbReference type="GO" id="GO:0009103">
    <property type="term" value="P:lipopolysaccharide biosynthetic process"/>
    <property type="evidence" value="ECO:0007669"/>
    <property type="project" value="TreeGrafter"/>
</dbReference>
<dbReference type="PANTHER" id="PTHR46401:SF2">
    <property type="entry name" value="GLYCOSYLTRANSFERASE WBBK-RELATED"/>
    <property type="match status" value="1"/>
</dbReference>
<dbReference type="STRING" id="1619234.SAMN05421730_100452"/>
<reference evidence="4 5" key="1">
    <citation type="submission" date="2016-09" db="EMBL/GenBank/DDBJ databases">
        <authorList>
            <person name="Capua I."/>
            <person name="De Benedictis P."/>
            <person name="Joannis T."/>
            <person name="Lombin L.H."/>
            <person name="Cattoli G."/>
        </authorList>
    </citation>
    <scope>NUCLEOTIDE SEQUENCE [LARGE SCALE GENOMIC DNA]</scope>
    <source>
        <strain evidence="4 5">GluBS11</strain>
    </source>
</reference>
<feature type="domain" description="Glycosyltransferase subfamily 4-like N-terminal" evidence="3">
    <location>
        <begin position="16"/>
        <end position="215"/>
    </location>
</feature>
<evidence type="ECO:0000259" key="2">
    <source>
        <dbReference type="Pfam" id="PF00534"/>
    </source>
</evidence>
<dbReference type="InterPro" id="IPR001296">
    <property type="entry name" value="Glyco_trans_1"/>
</dbReference>
<dbReference type="Proteomes" id="UP000199315">
    <property type="component" value="Unassembled WGS sequence"/>
</dbReference>
<dbReference type="OrthoDB" id="9768685at2"/>
<evidence type="ECO:0000259" key="3">
    <source>
        <dbReference type="Pfam" id="PF13439"/>
    </source>
</evidence>
<keyword evidence="1 4" id="KW-0808">Transferase</keyword>
<feature type="domain" description="Glycosyl transferase family 1" evidence="2">
    <location>
        <begin position="223"/>
        <end position="366"/>
    </location>
</feature>
<dbReference type="AlphaFoldDB" id="A0A1D3TRC6"/>
<sequence length="414" mass="46576">MRVLLINAVSGIRSTGRMCTEIADYLNDHGEECFIAYSAGIPYQKDYRIGSPMDVRIHGLLSRVSGTQAYFSKHATRKLLQFMDDLQPDVVHLHNLHSNYINLRMLAEYLKEKDIPTVLTLHDCWFYTGKCCHYTVDKCPKWKDACGQCPRLKNDNPSWFFDRTKKMLKDKKQLFAGIPRLAVIGVSDWITGETKKSILQSAKMIRRIYNWIDTEVFRPVEADELRKSLGLEGRFVVLGVASVWTRDKGLGGFIRLAELLPENMAIVLVGNIGCDLVVPGNILHVPETNDVEELVKYYSMANVFLNLSSEESFGKVAAEAMACGTPVISNGSTANPELVRPGCGYILEENNIGEIISALKEIELQGPDYYWETCIGNARKNFSKADRIEDYIGVYREISNQQSGGSPRKGHHPA</sequence>
<dbReference type="EMBL" id="FMKA01000004">
    <property type="protein sequence ID" value="SCP96266.1"/>
    <property type="molecule type" value="Genomic_DNA"/>
</dbReference>
<organism evidence="4 5">
    <name type="scientific">Anaerobium acetethylicum</name>
    <dbReference type="NCBI Taxonomy" id="1619234"/>
    <lineage>
        <taxon>Bacteria</taxon>
        <taxon>Bacillati</taxon>
        <taxon>Bacillota</taxon>
        <taxon>Clostridia</taxon>
        <taxon>Lachnospirales</taxon>
        <taxon>Lachnospiraceae</taxon>
        <taxon>Anaerobium</taxon>
    </lineage>
</organism>
<accession>A0A1D3TRC6</accession>
<evidence type="ECO:0000313" key="4">
    <source>
        <dbReference type="EMBL" id="SCP96266.1"/>
    </source>
</evidence>
<dbReference type="InterPro" id="IPR028098">
    <property type="entry name" value="Glyco_trans_4-like_N"/>
</dbReference>
<keyword evidence="5" id="KW-1185">Reference proteome</keyword>
<evidence type="ECO:0000256" key="1">
    <source>
        <dbReference type="ARBA" id="ARBA00022679"/>
    </source>
</evidence>
<dbReference type="PANTHER" id="PTHR46401">
    <property type="entry name" value="GLYCOSYLTRANSFERASE WBBK-RELATED"/>
    <property type="match status" value="1"/>
</dbReference>
<gene>
    <name evidence="4" type="ORF">SAMN05421730_100452</name>
</gene>
<protein>
    <submittedName>
        <fullName evidence="4">Glycosyltransferase involved in cell wall bisynthesis</fullName>
    </submittedName>
</protein>